<evidence type="ECO:0008006" key="3">
    <source>
        <dbReference type="Google" id="ProtNLM"/>
    </source>
</evidence>
<comment type="caution">
    <text evidence="1">The sequence shown here is derived from an EMBL/GenBank/DDBJ whole genome shotgun (WGS) entry which is preliminary data.</text>
</comment>
<dbReference type="AlphaFoldDB" id="A0A5M9MJ08"/>
<dbReference type="GeneID" id="54331856"/>
<organism evidence="1 2">
    <name type="scientific">Aspergillus tanneri</name>
    <dbReference type="NCBI Taxonomy" id="1220188"/>
    <lineage>
        <taxon>Eukaryota</taxon>
        <taxon>Fungi</taxon>
        <taxon>Dikarya</taxon>
        <taxon>Ascomycota</taxon>
        <taxon>Pezizomycotina</taxon>
        <taxon>Eurotiomycetes</taxon>
        <taxon>Eurotiomycetidae</taxon>
        <taxon>Eurotiales</taxon>
        <taxon>Aspergillaceae</taxon>
        <taxon>Aspergillus</taxon>
        <taxon>Aspergillus subgen. Circumdati</taxon>
    </lineage>
</organism>
<dbReference type="SUPFAM" id="SSF54637">
    <property type="entry name" value="Thioesterase/thiol ester dehydrase-isomerase"/>
    <property type="match status" value="1"/>
</dbReference>
<dbReference type="OrthoDB" id="506431at2759"/>
<dbReference type="VEuPathDB" id="FungiDB:EYZ11_009310"/>
<gene>
    <name evidence="1" type="ORF">ATNIH1004_009154</name>
</gene>
<dbReference type="Proteomes" id="UP000324241">
    <property type="component" value="Unassembled WGS sequence"/>
</dbReference>
<dbReference type="InterPro" id="IPR029069">
    <property type="entry name" value="HotDog_dom_sf"/>
</dbReference>
<sequence length="176" mass="19834">MSRHPTALVVSQMVRGYRQPTLSCQASFFDDGIQGIPKGELENTFVDPSQELLRSLLRGYRPSFRRHSLGWEADVLLKLDPRQQMCYYDGKLFGGYLTLLMDRILADCCRPAVTAYLNTTFAHSIPPDAPIHLRAWPEKVEGRKIYLAGSVQIPGSRAGELIEAIRANALFIRPRS</sequence>
<dbReference type="RefSeq" id="XP_033424304.1">
    <property type="nucleotide sequence ID" value="XM_033573752.1"/>
</dbReference>
<dbReference type="CDD" id="cd03440">
    <property type="entry name" value="hot_dog"/>
    <property type="match status" value="1"/>
</dbReference>
<evidence type="ECO:0000313" key="1">
    <source>
        <dbReference type="EMBL" id="KAA8644943.1"/>
    </source>
</evidence>
<proteinExistence type="predicted"/>
<dbReference type="EMBL" id="QUQM01000006">
    <property type="protein sequence ID" value="KAA8644943.1"/>
    <property type="molecule type" value="Genomic_DNA"/>
</dbReference>
<accession>A0A5M9MJ08</accession>
<protein>
    <recommendedName>
        <fullName evidence="3">Thioesterase domain-containing protein</fullName>
    </recommendedName>
</protein>
<name>A0A5M9MJ08_9EURO</name>
<dbReference type="Gene3D" id="3.10.129.10">
    <property type="entry name" value="Hotdog Thioesterase"/>
    <property type="match status" value="1"/>
</dbReference>
<evidence type="ECO:0000313" key="2">
    <source>
        <dbReference type="Proteomes" id="UP000324241"/>
    </source>
</evidence>
<reference evidence="1 2" key="1">
    <citation type="submission" date="2019-08" db="EMBL/GenBank/DDBJ databases">
        <title>The genome sequence of a newly discovered highly antifungal drug resistant Aspergillus species, Aspergillus tanneri NIH 1004.</title>
        <authorList>
            <person name="Mounaud S."/>
            <person name="Singh I."/>
            <person name="Joardar V."/>
            <person name="Pakala S."/>
            <person name="Pakala S."/>
            <person name="Venepally P."/>
            <person name="Chung J.K."/>
            <person name="Losada L."/>
            <person name="Nierman W.C."/>
        </authorList>
    </citation>
    <scope>NUCLEOTIDE SEQUENCE [LARGE SCALE GENOMIC DNA]</scope>
    <source>
        <strain evidence="1 2">NIH1004</strain>
    </source>
</reference>